<protein>
    <submittedName>
        <fullName evidence="2">Uncharacterized protein</fullName>
    </submittedName>
</protein>
<evidence type="ECO:0000313" key="2">
    <source>
        <dbReference type="EMBL" id="GAU40012.1"/>
    </source>
</evidence>
<feature type="transmembrane region" description="Helical" evidence="1">
    <location>
        <begin position="78"/>
        <end position="97"/>
    </location>
</feature>
<keyword evidence="3" id="KW-1185">Reference proteome</keyword>
<evidence type="ECO:0000256" key="1">
    <source>
        <dbReference type="SAM" id="Phobius"/>
    </source>
</evidence>
<dbReference type="PANTHER" id="PTHR37196:SF2">
    <property type="entry name" value="TRANSMEMBRANE PROTEIN"/>
    <property type="match status" value="1"/>
</dbReference>
<gene>
    <name evidence="2" type="ORF">TSUD_258050</name>
</gene>
<keyword evidence="1" id="KW-0812">Transmembrane</keyword>
<sequence length="122" mass="13702">MTCLHLHSSLFLTHAKLKPQQQYHIGIEHTTKLLWGEPSKNVSYSKHFSSASSLRTKAIPHFIVVAATSPPKPGDPSTFLPVSALLLSIYFIANFVVPDFLTKYFGFDKVNEDQKVDDVEDK</sequence>
<dbReference type="AlphaFoldDB" id="A0A2Z6NUJ1"/>
<dbReference type="OrthoDB" id="1932652at2759"/>
<name>A0A2Z6NUJ1_TRISU</name>
<dbReference type="EMBL" id="DF973788">
    <property type="protein sequence ID" value="GAU40012.1"/>
    <property type="molecule type" value="Genomic_DNA"/>
</dbReference>
<reference evidence="3" key="1">
    <citation type="journal article" date="2017" name="Front. Plant Sci.">
        <title>Climate Clever Clovers: New Paradigm to Reduce the Environmental Footprint of Ruminants by Breeding Low Methanogenic Forages Utilizing Haplotype Variation.</title>
        <authorList>
            <person name="Kaur P."/>
            <person name="Appels R."/>
            <person name="Bayer P.E."/>
            <person name="Keeble-Gagnere G."/>
            <person name="Wang J."/>
            <person name="Hirakawa H."/>
            <person name="Shirasawa K."/>
            <person name="Vercoe P."/>
            <person name="Stefanova K."/>
            <person name="Durmic Z."/>
            <person name="Nichols P."/>
            <person name="Revell C."/>
            <person name="Isobe S.N."/>
            <person name="Edwards D."/>
            <person name="Erskine W."/>
        </authorList>
    </citation>
    <scope>NUCLEOTIDE SEQUENCE [LARGE SCALE GENOMIC DNA]</scope>
    <source>
        <strain evidence="3">cv. Daliak</strain>
    </source>
</reference>
<keyword evidence="1" id="KW-1133">Transmembrane helix</keyword>
<dbReference type="PANTHER" id="PTHR37196">
    <property type="entry name" value="TRANSMEMBRANE PROTEIN"/>
    <property type="match status" value="1"/>
</dbReference>
<evidence type="ECO:0000313" key="3">
    <source>
        <dbReference type="Proteomes" id="UP000242715"/>
    </source>
</evidence>
<proteinExistence type="predicted"/>
<accession>A0A2Z6NUJ1</accession>
<dbReference type="Proteomes" id="UP000242715">
    <property type="component" value="Unassembled WGS sequence"/>
</dbReference>
<organism evidence="2 3">
    <name type="scientific">Trifolium subterraneum</name>
    <name type="common">Subterranean clover</name>
    <dbReference type="NCBI Taxonomy" id="3900"/>
    <lineage>
        <taxon>Eukaryota</taxon>
        <taxon>Viridiplantae</taxon>
        <taxon>Streptophyta</taxon>
        <taxon>Embryophyta</taxon>
        <taxon>Tracheophyta</taxon>
        <taxon>Spermatophyta</taxon>
        <taxon>Magnoliopsida</taxon>
        <taxon>eudicotyledons</taxon>
        <taxon>Gunneridae</taxon>
        <taxon>Pentapetalae</taxon>
        <taxon>rosids</taxon>
        <taxon>fabids</taxon>
        <taxon>Fabales</taxon>
        <taxon>Fabaceae</taxon>
        <taxon>Papilionoideae</taxon>
        <taxon>50 kb inversion clade</taxon>
        <taxon>NPAAA clade</taxon>
        <taxon>Hologalegina</taxon>
        <taxon>IRL clade</taxon>
        <taxon>Trifolieae</taxon>
        <taxon>Trifolium</taxon>
    </lineage>
</organism>
<keyword evidence="1" id="KW-0472">Membrane</keyword>